<dbReference type="Pfam" id="PF00561">
    <property type="entry name" value="Abhydrolase_1"/>
    <property type="match status" value="1"/>
</dbReference>
<evidence type="ECO:0000313" key="2">
    <source>
        <dbReference type="EMBL" id="SEP83675.1"/>
    </source>
</evidence>
<dbReference type="InterPro" id="IPR029058">
    <property type="entry name" value="AB_hydrolase_fold"/>
</dbReference>
<accession>A0A1H9B496</accession>
<dbReference type="STRING" id="571933.SAMN05216362_103124"/>
<dbReference type="EMBL" id="FOES01000003">
    <property type="protein sequence ID" value="SEP83675.1"/>
    <property type="molecule type" value="Genomic_DNA"/>
</dbReference>
<gene>
    <name evidence="2" type="ORF">SAMN05216362_103124</name>
</gene>
<dbReference type="PANTHER" id="PTHR43433">
    <property type="entry name" value="HYDROLASE, ALPHA/BETA FOLD FAMILY PROTEIN"/>
    <property type="match status" value="1"/>
</dbReference>
<sequence>MLKMWRKKFLKNGKQLFIHETPGEKGTIIGVHGLTGHHMQLGHYQKAFEKQFRMITYDLRGRGKSSEADPSTCIDQHVDDLVELIDLLKVERPILMGYSMGAYICLKAASRLENVGAVILLDGAAETDEGQKELILPSLVRLKTPYSTRLDYITQTRKAYEKLGIRWSEHMNRIVNYEIEKQGDHWEHKSNSKLIEKDFMSFFDYNVEQYAPSITAPVLLVQATGHMVGRRPLFYDFQFYKLEQLINTIETIKTKANHLTLVFNKQVELEWRMLDFLNRHFSLIDHESTYCQNR</sequence>
<evidence type="ECO:0000313" key="3">
    <source>
        <dbReference type="Proteomes" id="UP000199427"/>
    </source>
</evidence>
<proteinExistence type="predicted"/>
<dbReference type="Proteomes" id="UP000199427">
    <property type="component" value="Unassembled WGS sequence"/>
</dbReference>
<dbReference type="RefSeq" id="WP_091772533.1">
    <property type="nucleotide sequence ID" value="NZ_FOES01000003.1"/>
</dbReference>
<organism evidence="2 3">
    <name type="scientific">Piscibacillus halophilus</name>
    <dbReference type="NCBI Taxonomy" id="571933"/>
    <lineage>
        <taxon>Bacteria</taxon>
        <taxon>Bacillati</taxon>
        <taxon>Bacillota</taxon>
        <taxon>Bacilli</taxon>
        <taxon>Bacillales</taxon>
        <taxon>Bacillaceae</taxon>
        <taxon>Piscibacillus</taxon>
    </lineage>
</organism>
<dbReference type="SUPFAM" id="SSF53474">
    <property type="entry name" value="alpha/beta-Hydrolases"/>
    <property type="match status" value="1"/>
</dbReference>
<dbReference type="Gene3D" id="3.40.50.1820">
    <property type="entry name" value="alpha/beta hydrolase"/>
    <property type="match status" value="1"/>
</dbReference>
<dbReference type="OrthoDB" id="9773293at2"/>
<dbReference type="PANTHER" id="PTHR43433:SF5">
    <property type="entry name" value="AB HYDROLASE-1 DOMAIN-CONTAINING PROTEIN"/>
    <property type="match status" value="1"/>
</dbReference>
<protein>
    <submittedName>
        <fullName evidence="2">Pimeloyl-ACP methyl ester carboxylesterase</fullName>
    </submittedName>
</protein>
<name>A0A1H9B496_9BACI</name>
<dbReference type="InterPro" id="IPR050471">
    <property type="entry name" value="AB_hydrolase"/>
</dbReference>
<feature type="domain" description="AB hydrolase-1" evidence="1">
    <location>
        <begin position="27"/>
        <end position="132"/>
    </location>
</feature>
<keyword evidence="3" id="KW-1185">Reference proteome</keyword>
<dbReference type="AlphaFoldDB" id="A0A1H9B496"/>
<evidence type="ECO:0000259" key="1">
    <source>
        <dbReference type="Pfam" id="PF00561"/>
    </source>
</evidence>
<reference evidence="2 3" key="1">
    <citation type="submission" date="2016-10" db="EMBL/GenBank/DDBJ databases">
        <authorList>
            <person name="de Groot N.N."/>
        </authorList>
    </citation>
    <scope>NUCLEOTIDE SEQUENCE [LARGE SCALE GENOMIC DNA]</scope>
    <source>
        <strain evidence="2 3">DSM 21633</strain>
    </source>
</reference>
<dbReference type="InterPro" id="IPR000073">
    <property type="entry name" value="AB_hydrolase_1"/>
</dbReference>